<feature type="transmembrane region" description="Helical" evidence="1">
    <location>
        <begin position="122"/>
        <end position="143"/>
    </location>
</feature>
<evidence type="ECO:0000313" key="2">
    <source>
        <dbReference type="EMBL" id="CUQ67535.1"/>
    </source>
</evidence>
<reference evidence="3" key="1">
    <citation type="submission" date="2015-09" db="EMBL/GenBank/DDBJ databases">
        <authorList>
            <person name="Daims H."/>
        </authorList>
    </citation>
    <scope>NUCLEOTIDE SEQUENCE [LARGE SCALE GENOMIC DNA]</scope>
</reference>
<dbReference type="Proteomes" id="UP000066284">
    <property type="component" value="Chromosome 1"/>
</dbReference>
<dbReference type="KEGG" id="nio:NITINOP_2563"/>
<accession>A0A0S4KUR3</accession>
<name>A0A0S4KUR3_9BACT</name>
<feature type="transmembrane region" description="Helical" evidence="1">
    <location>
        <begin position="149"/>
        <end position="167"/>
    </location>
</feature>
<keyword evidence="3" id="KW-1185">Reference proteome</keyword>
<keyword evidence="1" id="KW-1133">Transmembrane helix</keyword>
<protein>
    <submittedName>
        <fullName evidence="2">Uncharacterized protein</fullName>
    </submittedName>
</protein>
<gene>
    <name evidence="2" type="ORF">NITINOP_2563</name>
</gene>
<dbReference type="AlphaFoldDB" id="A0A0S4KUR3"/>
<keyword evidence="1" id="KW-0472">Membrane</keyword>
<organism evidence="2 3">
    <name type="scientific">Candidatus Nitrospira inopinata</name>
    <dbReference type="NCBI Taxonomy" id="1715989"/>
    <lineage>
        <taxon>Bacteria</taxon>
        <taxon>Pseudomonadati</taxon>
        <taxon>Nitrospirota</taxon>
        <taxon>Nitrospiria</taxon>
        <taxon>Nitrospirales</taxon>
        <taxon>Nitrospiraceae</taxon>
        <taxon>Nitrospira</taxon>
    </lineage>
</organism>
<keyword evidence="1" id="KW-0812">Transmembrane</keyword>
<evidence type="ECO:0000313" key="3">
    <source>
        <dbReference type="Proteomes" id="UP000066284"/>
    </source>
</evidence>
<proteinExistence type="predicted"/>
<feature type="transmembrane region" description="Helical" evidence="1">
    <location>
        <begin position="54"/>
        <end position="74"/>
    </location>
</feature>
<dbReference type="EMBL" id="LN885086">
    <property type="protein sequence ID" value="CUQ67535.1"/>
    <property type="molecule type" value="Genomic_DNA"/>
</dbReference>
<evidence type="ECO:0000256" key="1">
    <source>
        <dbReference type="SAM" id="Phobius"/>
    </source>
</evidence>
<dbReference type="RefSeq" id="WP_062486041.1">
    <property type="nucleotide sequence ID" value="NZ_LN885086.1"/>
</dbReference>
<feature type="transmembrane region" description="Helical" evidence="1">
    <location>
        <begin position="21"/>
        <end position="48"/>
    </location>
</feature>
<sequence>MPKLITVHHPDQVAQQARDYVQAYILLPSGVVGLFCLVGAIGGLAYQLIASDTYSWTTFFFSTGLFVLGVALGMGQTSYHRYLFTHFPETFAARMRLVTSRQKKKVKKETPQESIDHPGRKLAPVAYIAGIALLVGSSVVSIVHGQVEALPAFLMPWAGFYWVKLFLWRRIILKK</sequence>
<dbReference type="OrthoDB" id="9788283at2"/>